<dbReference type="Pfam" id="PF08327">
    <property type="entry name" value="AHSA1"/>
    <property type="match status" value="2"/>
</dbReference>
<evidence type="ECO:0000313" key="4">
    <source>
        <dbReference type="Proteomes" id="UP000011688"/>
    </source>
</evidence>
<comment type="similarity">
    <text evidence="1">Belongs to the AHA1 family.</text>
</comment>
<gene>
    <name evidence="3" type="ORF">C491_21016</name>
</gene>
<dbReference type="CDD" id="cd07814">
    <property type="entry name" value="SRPBCC_CalC_Aha1-like"/>
    <property type="match status" value="1"/>
</dbReference>
<dbReference type="Proteomes" id="UP000011688">
    <property type="component" value="Unassembled WGS sequence"/>
</dbReference>
<comment type="caution">
    <text evidence="3">The sequence shown here is derived from an EMBL/GenBank/DDBJ whole genome shotgun (WGS) entry which is preliminary data.</text>
</comment>
<evidence type="ECO:0000259" key="2">
    <source>
        <dbReference type="Pfam" id="PF08327"/>
    </source>
</evidence>
<accession>L9WWU7</accession>
<evidence type="ECO:0000313" key="3">
    <source>
        <dbReference type="EMBL" id="ELY53661.1"/>
    </source>
</evidence>
<dbReference type="eggNOG" id="arCOG05261">
    <property type="taxonomic scope" value="Archaea"/>
</dbReference>
<dbReference type="Gene3D" id="3.30.530.20">
    <property type="match status" value="2"/>
</dbReference>
<feature type="domain" description="Activator of Hsp90 ATPase homologue 1/2-like C-terminal" evidence="2">
    <location>
        <begin position="173"/>
        <end position="292"/>
    </location>
</feature>
<dbReference type="STRING" id="1227497.C491_21016"/>
<dbReference type="InterPro" id="IPR023393">
    <property type="entry name" value="START-like_dom_sf"/>
</dbReference>
<sequence>MTDAPTSETRTMTASRVIKASPGRIYDAFLDPDELAAWLPPPGFTAEVHHLEPVEGGTYRMTFYGDAEEVADFEQSFGGIYVELARGERIVYTDEFESDEPAMAGEMTVTITFEATDEGTEVTVRQENIPDAIPPSDANEGWNASLESLGKLVKTASALETTDTSVTVRRTIDAPIEDVWQAFTDPNELERWYGSDLLDVEIHALEAEPGGSFSITMRDTEAEYDIEGEFLDVIEREYLVHTWYVGHVTIEFEDIGGGTEVVLTHEDLPDREVAEQHAEGWMAAIETLATTVRNGEIRGQ</sequence>
<protein>
    <recommendedName>
        <fullName evidence="2">Activator of Hsp90 ATPase homologue 1/2-like C-terminal domain-containing protein</fullName>
    </recommendedName>
</protein>
<organism evidence="3 4">
    <name type="scientific">Natronococcus amylolyticus DSM 10524</name>
    <dbReference type="NCBI Taxonomy" id="1227497"/>
    <lineage>
        <taxon>Archaea</taxon>
        <taxon>Methanobacteriati</taxon>
        <taxon>Methanobacteriota</taxon>
        <taxon>Stenosarchaea group</taxon>
        <taxon>Halobacteria</taxon>
        <taxon>Halobacteriales</taxon>
        <taxon>Natrialbaceae</taxon>
        <taxon>Natronococcus</taxon>
    </lineage>
</organism>
<dbReference type="RefSeq" id="WP_005559816.1">
    <property type="nucleotide sequence ID" value="NZ_AOIB01000042.1"/>
</dbReference>
<dbReference type="AlphaFoldDB" id="L9WWU7"/>
<dbReference type="OrthoDB" id="165863at2157"/>
<proteinExistence type="inferred from homology"/>
<feature type="domain" description="Activator of Hsp90 ATPase homologue 1/2-like C-terminal" evidence="2">
    <location>
        <begin position="19"/>
        <end position="153"/>
    </location>
</feature>
<reference evidence="3 4" key="1">
    <citation type="journal article" date="2014" name="PLoS Genet.">
        <title>Phylogenetically driven sequencing of extremely halophilic archaea reveals strategies for static and dynamic osmo-response.</title>
        <authorList>
            <person name="Becker E.A."/>
            <person name="Seitzer P.M."/>
            <person name="Tritt A."/>
            <person name="Larsen D."/>
            <person name="Krusor M."/>
            <person name="Yao A.I."/>
            <person name="Wu D."/>
            <person name="Madern D."/>
            <person name="Eisen J.A."/>
            <person name="Darling A.E."/>
            <person name="Facciotti M.T."/>
        </authorList>
    </citation>
    <scope>NUCLEOTIDE SEQUENCE [LARGE SCALE GENOMIC DNA]</scope>
    <source>
        <strain evidence="3 4">DSM 10524</strain>
    </source>
</reference>
<dbReference type="SUPFAM" id="SSF55961">
    <property type="entry name" value="Bet v1-like"/>
    <property type="match status" value="2"/>
</dbReference>
<keyword evidence="4" id="KW-1185">Reference proteome</keyword>
<evidence type="ECO:0000256" key="1">
    <source>
        <dbReference type="ARBA" id="ARBA00006817"/>
    </source>
</evidence>
<dbReference type="EMBL" id="AOIB01000042">
    <property type="protein sequence ID" value="ELY53661.1"/>
    <property type="molecule type" value="Genomic_DNA"/>
</dbReference>
<dbReference type="InterPro" id="IPR013538">
    <property type="entry name" value="ASHA1/2-like_C"/>
</dbReference>
<name>L9WWU7_9EURY</name>